<dbReference type="EMBL" id="CAXDID020000045">
    <property type="protein sequence ID" value="CAL6002568.1"/>
    <property type="molecule type" value="Genomic_DNA"/>
</dbReference>
<evidence type="ECO:0000313" key="1">
    <source>
        <dbReference type="EMBL" id="CAI9978583.1"/>
    </source>
</evidence>
<keyword evidence="3" id="KW-1185">Reference proteome</keyword>
<dbReference type="Proteomes" id="UP001642409">
    <property type="component" value="Unassembled WGS sequence"/>
</dbReference>
<dbReference type="AlphaFoldDB" id="A0AA86VUC7"/>
<comment type="caution">
    <text evidence="1">The sequence shown here is derived from an EMBL/GenBank/DDBJ whole genome shotgun (WGS) entry which is preliminary data.</text>
</comment>
<evidence type="ECO:0000313" key="2">
    <source>
        <dbReference type="EMBL" id="CAL6002568.1"/>
    </source>
</evidence>
<sequence length="123" mass="14929">MIMYQQRKLKVTAQQYIFIFFNFRKLITVDCTQLKQLVSIMGWGERSTCYQQYIILRFPQLLLWQLKYQNVINFNYCRQTFQPGLFKYVDLCTPNCHLHSFRFAPIQFPICCIFPKVDFCNQI</sequence>
<evidence type="ECO:0000313" key="3">
    <source>
        <dbReference type="Proteomes" id="UP001642409"/>
    </source>
</evidence>
<accession>A0AA86VUC7</accession>
<name>A0AA86VUC7_9EUKA</name>
<organism evidence="1">
    <name type="scientific">Hexamita inflata</name>
    <dbReference type="NCBI Taxonomy" id="28002"/>
    <lineage>
        <taxon>Eukaryota</taxon>
        <taxon>Metamonada</taxon>
        <taxon>Diplomonadida</taxon>
        <taxon>Hexamitidae</taxon>
        <taxon>Hexamitinae</taxon>
        <taxon>Hexamita</taxon>
    </lineage>
</organism>
<protein>
    <submittedName>
        <fullName evidence="2">Hypothetical_protein</fullName>
    </submittedName>
</protein>
<reference evidence="1" key="1">
    <citation type="submission" date="2023-06" db="EMBL/GenBank/DDBJ databases">
        <authorList>
            <person name="Kurt Z."/>
        </authorList>
    </citation>
    <scope>NUCLEOTIDE SEQUENCE</scope>
</reference>
<dbReference type="EMBL" id="CATOUU010001185">
    <property type="protein sequence ID" value="CAI9978583.1"/>
    <property type="molecule type" value="Genomic_DNA"/>
</dbReference>
<reference evidence="2 3" key="2">
    <citation type="submission" date="2024-07" db="EMBL/GenBank/DDBJ databases">
        <authorList>
            <person name="Akdeniz Z."/>
        </authorList>
    </citation>
    <scope>NUCLEOTIDE SEQUENCE [LARGE SCALE GENOMIC DNA]</scope>
</reference>
<gene>
    <name evidence="2" type="ORF">HINF_LOCUS17987</name>
    <name evidence="1" type="ORF">HINF_LOCUS66228</name>
</gene>
<proteinExistence type="predicted"/>